<proteinExistence type="predicted"/>
<dbReference type="InterPro" id="IPR038696">
    <property type="entry name" value="IalB_sf"/>
</dbReference>
<dbReference type="RefSeq" id="WP_152828701.1">
    <property type="nucleotide sequence ID" value="NZ_WHUT02000019.1"/>
</dbReference>
<feature type="chain" id="PRO_5036453086" description="Invasion associated locus B family protein" evidence="1">
    <location>
        <begin position="22"/>
        <end position="182"/>
    </location>
</feature>
<evidence type="ECO:0000313" key="3">
    <source>
        <dbReference type="Proteomes" id="UP000484076"/>
    </source>
</evidence>
<dbReference type="InterPro" id="IPR010642">
    <property type="entry name" value="Invasion_prot_B"/>
</dbReference>
<keyword evidence="1" id="KW-0732">Signal</keyword>
<reference evidence="2" key="1">
    <citation type="submission" date="2020-05" db="EMBL/GenBank/DDBJ databases">
        <title>Fertoebacter nigrum gen. nov., sp. nov., a new member of the family Rhodobacteraceae.</title>
        <authorList>
            <person name="Szuroczki S."/>
            <person name="Abbaszade G."/>
            <person name="Buni D."/>
            <person name="Schumann P."/>
            <person name="Toth E."/>
        </authorList>
    </citation>
    <scope>NUCLEOTIDE SEQUENCE</scope>
    <source>
        <strain evidence="2">RG-N-1a</strain>
    </source>
</reference>
<gene>
    <name evidence="2" type="ORF">GEU84_020045</name>
</gene>
<name>A0A8X8H6M7_9RHOB</name>
<dbReference type="EMBL" id="WHUT02000019">
    <property type="protein sequence ID" value="NUB46688.1"/>
    <property type="molecule type" value="Genomic_DNA"/>
</dbReference>
<dbReference type="Pfam" id="PF06776">
    <property type="entry name" value="IalB"/>
    <property type="match status" value="1"/>
</dbReference>
<evidence type="ECO:0008006" key="4">
    <source>
        <dbReference type="Google" id="ProtNLM"/>
    </source>
</evidence>
<dbReference type="Gene3D" id="2.60.40.1880">
    <property type="entry name" value="Invasion associated locus B (IalB) protein"/>
    <property type="match status" value="1"/>
</dbReference>
<dbReference type="AlphaFoldDB" id="A0A8X8H6M7"/>
<comment type="caution">
    <text evidence="2">The sequence shown here is derived from an EMBL/GenBank/DDBJ whole genome shotgun (WGS) entry which is preliminary data.</text>
</comment>
<organism evidence="2 3">
    <name type="scientific">Fertoeibacter niger</name>
    <dbReference type="NCBI Taxonomy" id="2656921"/>
    <lineage>
        <taxon>Bacteria</taxon>
        <taxon>Pseudomonadati</taxon>
        <taxon>Pseudomonadota</taxon>
        <taxon>Alphaproteobacteria</taxon>
        <taxon>Rhodobacterales</taxon>
        <taxon>Paracoccaceae</taxon>
        <taxon>Fertoeibacter</taxon>
    </lineage>
</organism>
<keyword evidence="3" id="KW-1185">Reference proteome</keyword>
<evidence type="ECO:0000256" key="1">
    <source>
        <dbReference type="SAM" id="SignalP"/>
    </source>
</evidence>
<dbReference type="Proteomes" id="UP000484076">
    <property type="component" value="Unassembled WGS sequence"/>
</dbReference>
<protein>
    <recommendedName>
        <fullName evidence="4">Invasion associated locus B family protein</fullName>
    </recommendedName>
</protein>
<sequence>MTTLKGRVFATAMIALTGAIAATGTMAQESTNVVATRTDWSVFTEPAGAAQATECWGVSTPKETVNTRDGQPVSVQRSDILLFVTFVPGAGANGQVSFTGGYPFAPGSTVNITIDSSSFELFTEGEWAWTANDSEDSALLTAMKRGSSAVLTARSARGTQTRDTFSLQGFTAAMTDAEARCQ</sequence>
<evidence type="ECO:0000313" key="2">
    <source>
        <dbReference type="EMBL" id="NUB46688.1"/>
    </source>
</evidence>
<accession>A0A8X8H6M7</accession>
<feature type="signal peptide" evidence="1">
    <location>
        <begin position="1"/>
        <end position="21"/>
    </location>
</feature>